<comment type="subcellular location">
    <subcellularLocation>
        <location evidence="1">Cell membrane</location>
        <topology evidence="1">Multi-pass membrane protein</topology>
    </subcellularLocation>
    <subcellularLocation>
        <location evidence="8">Membrane</location>
        <topology evidence="8">Multi-pass membrane protein</topology>
    </subcellularLocation>
</comment>
<keyword evidence="7 9" id="KW-0472">Membrane</keyword>
<dbReference type="Proteomes" id="UP001464891">
    <property type="component" value="Unassembled WGS sequence"/>
</dbReference>
<comment type="similarity">
    <text evidence="8">Belongs to the exbB/tolQ family.</text>
</comment>
<evidence type="ECO:0000256" key="4">
    <source>
        <dbReference type="ARBA" id="ARBA00022692"/>
    </source>
</evidence>
<evidence type="ECO:0000256" key="7">
    <source>
        <dbReference type="ARBA" id="ARBA00023136"/>
    </source>
</evidence>
<dbReference type="PANTHER" id="PTHR30625:SF15">
    <property type="entry name" value="BIOPOLYMER TRANSPORT PROTEIN EXBB"/>
    <property type="match status" value="1"/>
</dbReference>
<keyword evidence="3" id="KW-1003">Cell membrane</keyword>
<evidence type="ECO:0000256" key="9">
    <source>
        <dbReference type="SAM" id="Phobius"/>
    </source>
</evidence>
<dbReference type="Pfam" id="PF01618">
    <property type="entry name" value="MotA_ExbB"/>
    <property type="match status" value="1"/>
</dbReference>
<accession>A0ABV0J8G0</accession>
<keyword evidence="12" id="KW-1185">Reference proteome</keyword>
<comment type="caution">
    <text evidence="11">The sequence shown here is derived from an EMBL/GenBank/DDBJ whole genome shotgun (WGS) entry which is preliminary data.</text>
</comment>
<keyword evidence="5 8" id="KW-0653">Protein transport</keyword>
<feature type="domain" description="MotA/TolQ/ExbB proton channel" evidence="10">
    <location>
        <begin position="69"/>
        <end position="190"/>
    </location>
</feature>
<name>A0ABV0J8G0_9CYAN</name>
<protein>
    <submittedName>
        <fullName evidence="11">MotA/TolQ/ExbB proton channel family protein</fullName>
    </submittedName>
</protein>
<dbReference type="RefSeq" id="WP_190438196.1">
    <property type="nucleotide sequence ID" value="NZ_JAMPKM010000004.1"/>
</dbReference>
<evidence type="ECO:0000256" key="1">
    <source>
        <dbReference type="ARBA" id="ARBA00004651"/>
    </source>
</evidence>
<evidence type="ECO:0000313" key="12">
    <source>
        <dbReference type="Proteomes" id="UP001464891"/>
    </source>
</evidence>
<feature type="transmembrane region" description="Helical" evidence="9">
    <location>
        <begin position="155"/>
        <end position="179"/>
    </location>
</feature>
<feature type="transmembrane region" description="Helical" evidence="9">
    <location>
        <begin position="12"/>
        <end position="34"/>
    </location>
</feature>
<proteinExistence type="inferred from homology"/>
<dbReference type="InterPro" id="IPR002898">
    <property type="entry name" value="MotA_ExbB_proton_chnl"/>
</dbReference>
<evidence type="ECO:0000256" key="6">
    <source>
        <dbReference type="ARBA" id="ARBA00022989"/>
    </source>
</evidence>
<organism evidence="11 12">
    <name type="scientific">Trichocoleus desertorum GB2-A4</name>
    <dbReference type="NCBI Taxonomy" id="2933944"/>
    <lineage>
        <taxon>Bacteria</taxon>
        <taxon>Bacillati</taxon>
        <taxon>Cyanobacteriota</taxon>
        <taxon>Cyanophyceae</taxon>
        <taxon>Leptolyngbyales</taxon>
        <taxon>Trichocoleusaceae</taxon>
        <taxon>Trichocoleus</taxon>
    </lineage>
</organism>
<evidence type="ECO:0000313" key="11">
    <source>
        <dbReference type="EMBL" id="MEP0817296.1"/>
    </source>
</evidence>
<keyword evidence="4 9" id="KW-0812">Transmembrane</keyword>
<evidence type="ECO:0000256" key="2">
    <source>
        <dbReference type="ARBA" id="ARBA00022448"/>
    </source>
</evidence>
<evidence type="ECO:0000256" key="8">
    <source>
        <dbReference type="RuleBase" id="RU004057"/>
    </source>
</evidence>
<keyword evidence="6 9" id="KW-1133">Transmembrane helix</keyword>
<keyword evidence="2 8" id="KW-0813">Transport</keyword>
<evidence type="ECO:0000256" key="5">
    <source>
        <dbReference type="ARBA" id="ARBA00022927"/>
    </source>
</evidence>
<evidence type="ECO:0000256" key="3">
    <source>
        <dbReference type="ARBA" id="ARBA00022475"/>
    </source>
</evidence>
<reference evidence="11 12" key="1">
    <citation type="submission" date="2022-04" db="EMBL/GenBank/DDBJ databases">
        <title>Positive selection, recombination, and allopatry shape intraspecific diversity of widespread and dominant cyanobacteria.</title>
        <authorList>
            <person name="Wei J."/>
            <person name="Shu W."/>
            <person name="Hu C."/>
        </authorList>
    </citation>
    <scope>NUCLEOTIDE SEQUENCE [LARGE SCALE GENOMIC DNA]</scope>
    <source>
        <strain evidence="11 12">GB2-A4</strain>
    </source>
</reference>
<dbReference type="InterPro" id="IPR050790">
    <property type="entry name" value="ExbB/TolQ_transport"/>
</dbReference>
<feature type="transmembrane region" description="Helical" evidence="9">
    <location>
        <begin position="114"/>
        <end position="135"/>
    </location>
</feature>
<gene>
    <name evidence="11" type="ORF">NC998_09320</name>
</gene>
<sequence length="238" mass="25951">MNIAELFQKGGIAMWPLLVLSIIALSAIIERLWFWSRILTQEKEIVERVMDAAPHDWGKAADLARRADDQPVGRFLYAPLRLQNPDPELFKLALEASADEELASMRRGDKALEAVIALSPLLGLLGTVVGLIQSLRSIRIGDIGTASTAGVTTGIGEALISTAAGLIVAILALAFYRLFQGLLFNQVKLFRKAGNDLELLHRQQWLERKGVSPLVGSAAATYPSTSETKTDTPNLTDY</sequence>
<dbReference type="EMBL" id="JAMPKM010000004">
    <property type="protein sequence ID" value="MEP0817296.1"/>
    <property type="molecule type" value="Genomic_DNA"/>
</dbReference>
<evidence type="ECO:0000259" key="10">
    <source>
        <dbReference type="Pfam" id="PF01618"/>
    </source>
</evidence>
<dbReference type="PANTHER" id="PTHR30625">
    <property type="entry name" value="PROTEIN TOLQ"/>
    <property type="match status" value="1"/>
</dbReference>